<feature type="coiled-coil region" evidence="1">
    <location>
        <begin position="152"/>
        <end position="179"/>
    </location>
</feature>
<feature type="compositionally biased region" description="Low complexity" evidence="2">
    <location>
        <begin position="910"/>
        <end position="919"/>
    </location>
</feature>
<keyword evidence="4" id="KW-1185">Reference proteome</keyword>
<dbReference type="RefSeq" id="XP_009851884.1">
    <property type="nucleotide sequence ID" value="XM_009853582.1"/>
</dbReference>
<feature type="compositionally biased region" description="Low complexity" evidence="2">
    <location>
        <begin position="717"/>
        <end position="751"/>
    </location>
</feature>
<dbReference type="KEGG" id="nte:NEUTE1DRAFT122834"/>
<evidence type="ECO:0000313" key="4">
    <source>
        <dbReference type="Proteomes" id="UP000008065"/>
    </source>
</evidence>
<evidence type="ECO:0000256" key="1">
    <source>
        <dbReference type="SAM" id="Coils"/>
    </source>
</evidence>
<keyword evidence="1" id="KW-0175">Coiled coil</keyword>
<dbReference type="Proteomes" id="UP000008065">
    <property type="component" value="Unassembled WGS sequence"/>
</dbReference>
<feature type="compositionally biased region" description="Low complexity" evidence="2">
    <location>
        <begin position="270"/>
        <end position="290"/>
    </location>
</feature>
<feature type="compositionally biased region" description="Low complexity" evidence="2">
    <location>
        <begin position="90"/>
        <end position="99"/>
    </location>
</feature>
<feature type="region of interest" description="Disordered" evidence="2">
    <location>
        <begin position="821"/>
        <end position="887"/>
    </location>
</feature>
<feature type="region of interest" description="Disordered" evidence="2">
    <location>
        <begin position="454"/>
        <end position="493"/>
    </location>
</feature>
<feature type="region of interest" description="Disordered" evidence="2">
    <location>
        <begin position="270"/>
        <end position="313"/>
    </location>
</feature>
<dbReference type="VEuPathDB" id="FungiDB:NEUTE1DRAFT_122834"/>
<feature type="compositionally biased region" description="Basic residues" evidence="2">
    <location>
        <begin position="770"/>
        <end position="785"/>
    </location>
</feature>
<dbReference type="OrthoDB" id="4590623at2759"/>
<evidence type="ECO:0000256" key="2">
    <source>
        <dbReference type="SAM" id="MobiDB-lite"/>
    </source>
</evidence>
<dbReference type="EMBL" id="GL891305">
    <property type="protein sequence ID" value="EGO56270.1"/>
    <property type="molecule type" value="Genomic_DNA"/>
</dbReference>
<feature type="compositionally biased region" description="Polar residues" evidence="2">
    <location>
        <begin position="11"/>
        <end position="32"/>
    </location>
</feature>
<feature type="compositionally biased region" description="Basic residues" evidence="2">
    <location>
        <begin position="460"/>
        <end position="471"/>
    </location>
</feature>
<organism evidence="3 4">
    <name type="scientific">Neurospora tetrasperma (strain FGSC 2508 / ATCC MYA-4615 / P0657)</name>
    <dbReference type="NCBI Taxonomy" id="510951"/>
    <lineage>
        <taxon>Eukaryota</taxon>
        <taxon>Fungi</taxon>
        <taxon>Dikarya</taxon>
        <taxon>Ascomycota</taxon>
        <taxon>Pezizomycotina</taxon>
        <taxon>Sordariomycetes</taxon>
        <taxon>Sordariomycetidae</taxon>
        <taxon>Sordariales</taxon>
        <taxon>Sordariaceae</taxon>
        <taxon>Neurospora</taxon>
    </lineage>
</organism>
<feature type="region of interest" description="Disordered" evidence="2">
    <location>
        <begin position="677"/>
        <end position="697"/>
    </location>
</feature>
<sequence length="1299" mass="138067">MNRTAEMAPEKNQSTNPVVVSSNSKGNDNGPGTTDARACVRASARGDDGLVSSVSSSSEVPLPSASAPVSSSSSSASASSSPSPSPVSAPIPSSAAAASTGNRVAAGGGGKARWMSAPEQARLKYVHVRAAASYIGVLRSPFFPQDGAAYLAHLASVKARELEKMRAKLEARLSKDAKTKSNSKLKSSGGLSSSRWALLPVVRVSGGLASCWIPLYHGGGGGASGLLLLPSVEYGHYNNDNDNVEGGVKSEGDKAKGKAVSAAAAASSSEEAAAAAGTEPPSSSSTFGDGRSSGGNEGSPRGNPSNRVNTSIDTLPSAFSSSEAFAAAASTFDTIITSDTPSDTTSAANRGFSIRRGLTPPSSPCPPAPRLAPLLKGKTNLTEDFLSVVLAKPNPFNGFWTVKSPDSDNVSSPGPENIPFPSAAEYMYEANRRVSQVSPGQPSLSARDNVVAAGSGHVHADKRNKKMKKQKWKQEGSKGSKLRAPESVMSPVSVGWGPPSRAWPLPRWQGHIRNGDVGHQSHNQHMYLDEGYVRRLWSEKLELHQQFARLRKAELALYAGQKRELAESGIEGLITSPTGRTHHELELMVGEAQFDFSSSRQVVSAPDLVYHSGLASSVAEPAHHHTGLSAAAVEPCTSTTVADAINAPATAVDAAPIFLSSSSFSATAIPFVPRSLAPDAPEFVPSGRRSERDSLSATAEEFVPPLFLAPAAVVPQQHQSSAAEQSSLSSEPPSLVPQQQQQLGGEESLSSLDPGRVNSWTDHRRDHPRAPRHLRPSHQGHQRNHHQPEFALRRPPSVSFGSWSFPSHAFLPLCEPQAATATEEKKKLPPPSLFDPARPDFEENFPPLGQAPAHTHTKAKLSKSFKQQQQQSKAKSHHAAVQDDHGHSQADIYAASPILQSASATAIASTTTGNNTTSETSERIKGTISSDGYGRSNGTGTTFAGPDETDGDNQTHVHPAQPQPQFLPNAPEQHHNDITSAEERRLLLQTYHSGRDDPGPVPDLGCGLAPLPVFSVGTTPGPLTFPLAPPASYPHGYGYGYDQPPFGPPHAHAHVHGYHHQPLQSLHPQRRVHFADYNTVIHFPPSPSPWGNVGAVWELVPQQCPDGDSAGFGSGSGSASSPGFNPHSTPAFLHHNDAGLNPFVPRRPTALEQQLPLPTPYNYFSFSSRLIPSHLFEQAQVTFQQQQQQQQPPPAFNSGYPAPFPAFNPGSVPSLSWEILEMVDVLDLVEDLRSAGVVEREAEAWQLRAPVGERTWDLSFGEGSGDVRGEGEGEVEEIGLEEVSEVVRELVKEIDEFDD</sequence>
<gene>
    <name evidence="3" type="ORF">NEUTE1DRAFT_122834</name>
</gene>
<dbReference type="GeneID" id="20824368"/>
<proteinExistence type="predicted"/>
<feature type="compositionally biased region" description="Polar residues" evidence="2">
    <location>
        <begin position="302"/>
        <end position="313"/>
    </location>
</feature>
<dbReference type="HOGENOM" id="CLU_262307_0_0_1"/>
<protein>
    <submittedName>
        <fullName evidence="3">Uncharacterized protein</fullName>
    </submittedName>
</protein>
<feature type="region of interest" description="Disordered" evidence="2">
    <location>
        <begin position="717"/>
        <end position="795"/>
    </location>
</feature>
<feature type="compositionally biased region" description="Low complexity" evidence="2">
    <location>
        <begin position="864"/>
        <end position="873"/>
    </location>
</feature>
<reference evidence="4" key="1">
    <citation type="journal article" date="2011" name="Genetics">
        <title>Massive changes in genome architecture accompany the transition to self-fertility in the filamentous fungus Neurospora tetrasperma.</title>
        <authorList>
            <person name="Ellison C.E."/>
            <person name="Stajich J.E."/>
            <person name="Jacobson D.J."/>
            <person name="Natvig D.O."/>
            <person name="Lapidus A."/>
            <person name="Foster B."/>
            <person name="Aerts A."/>
            <person name="Riley R."/>
            <person name="Lindquist E.A."/>
            <person name="Grigoriev I.V."/>
            <person name="Taylor J.W."/>
        </authorList>
    </citation>
    <scope>NUCLEOTIDE SEQUENCE [LARGE SCALE GENOMIC DNA]</scope>
    <source>
        <strain evidence="4">FGSC 2508 / P0657</strain>
    </source>
</reference>
<feature type="region of interest" description="Disordered" evidence="2">
    <location>
        <begin position="910"/>
        <end position="973"/>
    </location>
</feature>
<name>F8MPA5_NEUT8</name>
<feature type="region of interest" description="Disordered" evidence="2">
    <location>
        <begin position="1106"/>
        <end position="1127"/>
    </location>
</feature>
<accession>F8MPA5</accession>
<feature type="compositionally biased region" description="Low complexity" evidence="2">
    <location>
        <begin position="51"/>
        <end position="82"/>
    </location>
</feature>
<evidence type="ECO:0000313" key="3">
    <source>
        <dbReference type="EMBL" id="EGO56270.1"/>
    </source>
</evidence>
<feature type="region of interest" description="Disordered" evidence="2">
    <location>
        <begin position="1"/>
        <end position="113"/>
    </location>
</feature>